<feature type="domain" description="UspA" evidence="1">
    <location>
        <begin position="22"/>
        <end position="157"/>
    </location>
</feature>
<evidence type="ECO:0000313" key="3">
    <source>
        <dbReference type="Proteomes" id="UP000434582"/>
    </source>
</evidence>
<accession>A0A7X1ZCL6</accession>
<comment type="caution">
    <text evidence="2">The sequence shown here is derived from an EMBL/GenBank/DDBJ whole genome shotgun (WGS) entry which is preliminary data.</text>
</comment>
<reference evidence="2 3" key="1">
    <citation type="submission" date="2019-10" db="EMBL/GenBank/DDBJ databases">
        <title>Draft whole-genome sequence of the purple nonsulfur photosynthetic bacterium Roseospira navarrensis DSM 15114.</title>
        <authorList>
            <person name="Kyndt J.A."/>
            <person name="Meyer T.E."/>
        </authorList>
    </citation>
    <scope>NUCLEOTIDE SEQUENCE [LARGE SCALE GENOMIC DNA]</scope>
    <source>
        <strain evidence="2 3">DSM 15114</strain>
    </source>
</reference>
<dbReference type="CDD" id="cd00293">
    <property type="entry name" value="USP-like"/>
    <property type="match status" value="1"/>
</dbReference>
<dbReference type="Proteomes" id="UP000434582">
    <property type="component" value="Unassembled WGS sequence"/>
</dbReference>
<dbReference type="AlphaFoldDB" id="A0A7X1ZCL6"/>
<dbReference type="Pfam" id="PF00582">
    <property type="entry name" value="Usp"/>
    <property type="match status" value="1"/>
</dbReference>
<evidence type="ECO:0000259" key="1">
    <source>
        <dbReference type="Pfam" id="PF00582"/>
    </source>
</evidence>
<name>A0A7X1ZCL6_9PROT</name>
<dbReference type="InterPro" id="IPR006016">
    <property type="entry name" value="UspA"/>
</dbReference>
<gene>
    <name evidence="2" type="ORF">GHC57_06065</name>
</gene>
<proteinExistence type="predicted"/>
<dbReference type="SUPFAM" id="SSF52402">
    <property type="entry name" value="Adenine nucleotide alpha hydrolases-like"/>
    <property type="match status" value="1"/>
</dbReference>
<dbReference type="OrthoDB" id="9813682at2"/>
<protein>
    <submittedName>
        <fullName evidence="2">Universal stress protein</fullName>
    </submittedName>
</protein>
<sequence>MTDEPSDRPVLGGDDTPHPLTFMVLVDDSDEMRKALRFACIRARATGGRVVLMRIVEPPDFQHFKFVGDKMKSEALGDAEKRLQRLAAEVQRLSGRMPMLTVREGKPSEEITDCVREDPTISVLVLAAAGGKEGPGPLISGLAGSFGAGLRVPVLVIPAHMSEEDIDRLA</sequence>
<evidence type="ECO:0000313" key="2">
    <source>
        <dbReference type="EMBL" id="MQX36080.1"/>
    </source>
</evidence>
<dbReference type="EMBL" id="WIVE01000012">
    <property type="protein sequence ID" value="MQX36080.1"/>
    <property type="molecule type" value="Genomic_DNA"/>
</dbReference>
<keyword evidence="3" id="KW-1185">Reference proteome</keyword>
<dbReference type="InterPro" id="IPR014729">
    <property type="entry name" value="Rossmann-like_a/b/a_fold"/>
</dbReference>
<organism evidence="2 3">
    <name type="scientific">Roseospira navarrensis</name>
    <dbReference type="NCBI Taxonomy" id="140058"/>
    <lineage>
        <taxon>Bacteria</taxon>
        <taxon>Pseudomonadati</taxon>
        <taxon>Pseudomonadota</taxon>
        <taxon>Alphaproteobacteria</taxon>
        <taxon>Rhodospirillales</taxon>
        <taxon>Rhodospirillaceae</taxon>
        <taxon>Roseospira</taxon>
    </lineage>
</organism>
<dbReference type="RefSeq" id="WP_153342218.1">
    <property type="nucleotide sequence ID" value="NZ_WIVE01000012.1"/>
</dbReference>
<dbReference type="Gene3D" id="3.40.50.620">
    <property type="entry name" value="HUPs"/>
    <property type="match status" value="1"/>
</dbReference>